<sequence>MPIHHSRADSNSVVVLLLFSIYDSSRASTFAIVWPTAHPRFPIGTLGIHSIPTGTLPGCCVLWGPRCERPMKHTYDVHTHITSHLVALADSVRRETSTRIPSHTPSVLIRPMHTHHRMGNKTSPHSQVRCTYICSSRVPCSYLHTLHVGS</sequence>
<gene>
    <name evidence="2" type="ORF">LX32DRAFT_79817</name>
</gene>
<dbReference type="EMBL" id="MU842951">
    <property type="protein sequence ID" value="KAK2024905.1"/>
    <property type="molecule type" value="Genomic_DNA"/>
</dbReference>
<evidence type="ECO:0000313" key="3">
    <source>
        <dbReference type="Proteomes" id="UP001232148"/>
    </source>
</evidence>
<keyword evidence="1" id="KW-0732">Signal</keyword>
<keyword evidence="3" id="KW-1185">Reference proteome</keyword>
<evidence type="ECO:0008006" key="4">
    <source>
        <dbReference type="Google" id="ProtNLM"/>
    </source>
</evidence>
<comment type="caution">
    <text evidence="2">The sequence shown here is derived from an EMBL/GenBank/DDBJ whole genome shotgun (WGS) entry which is preliminary data.</text>
</comment>
<evidence type="ECO:0000313" key="2">
    <source>
        <dbReference type="EMBL" id="KAK2024905.1"/>
    </source>
</evidence>
<accession>A0AAD9H9G1</accession>
<protein>
    <recommendedName>
        <fullName evidence="4">Secreted protein</fullName>
    </recommendedName>
</protein>
<feature type="chain" id="PRO_5042016910" description="Secreted protein" evidence="1">
    <location>
        <begin position="28"/>
        <end position="150"/>
    </location>
</feature>
<dbReference type="Proteomes" id="UP001232148">
    <property type="component" value="Unassembled WGS sequence"/>
</dbReference>
<feature type="signal peptide" evidence="1">
    <location>
        <begin position="1"/>
        <end position="27"/>
    </location>
</feature>
<evidence type="ECO:0000256" key="1">
    <source>
        <dbReference type="SAM" id="SignalP"/>
    </source>
</evidence>
<reference evidence="2" key="1">
    <citation type="submission" date="2021-06" db="EMBL/GenBank/DDBJ databases">
        <title>Comparative genomics, transcriptomics and evolutionary studies reveal genomic signatures of adaptation to plant cell wall in hemibiotrophic fungi.</title>
        <authorList>
            <consortium name="DOE Joint Genome Institute"/>
            <person name="Baroncelli R."/>
            <person name="Diaz J.F."/>
            <person name="Benocci T."/>
            <person name="Peng M."/>
            <person name="Battaglia E."/>
            <person name="Haridas S."/>
            <person name="Andreopoulos W."/>
            <person name="Labutti K."/>
            <person name="Pangilinan J."/>
            <person name="Floch G.L."/>
            <person name="Makela M.R."/>
            <person name="Henrissat B."/>
            <person name="Grigoriev I.V."/>
            <person name="Crouch J.A."/>
            <person name="De Vries R.P."/>
            <person name="Sukno S.A."/>
            <person name="Thon M.R."/>
        </authorList>
    </citation>
    <scope>NUCLEOTIDE SEQUENCE</scope>
    <source>
        <strain evidence="2">MAFF235873</strain>
    </source>
</reference>
<proteinExistence type="predicted"/>
<name>A0AAD9H9G1_9PEZI</name>
<organism evidence="2 3">
    <name type="scientific">Colletotrichum zoysiae</name>
    <dbReference type="NCBI Taxonomy" id="1216348"/>
    <lineage>
        <taxon>Eukaryota</taxon>
        <taxon>Fungi</taxon>
        <taxon>Dikarya</taxon>
        <taxon>Ascomycota</taxon>
        <taxon>Pezizomycotina</taxon>
        <taxon>Sordariomycetes</taxon>
        <taxon>Hypocreomycetidae</taxon>
        <taxon>Glomerellales</taxon>
        <taxon>Glomerellaceae</taxon>
        <taxon>Colletotrichum</taxon>
        <taxon>Colletotrichum graminicola species complex</taxon>
    </lineage>
</organism>
<dbReference type="AlphaFoldDB" id="A0AAD9H9G1"/>